<dbReference type="InParanoid" id="W4K0Y8"/>
<dbReference type="STRING" id="747525.W4K0Y8"/>
<sequence>MSSVYEFCKRVYSVLYPPAAVPSSTPLKFGILGAANIAPIALVRPVKNHPDAVVYAIAARDKSRADDFAKTWGVEKAYGSYQELLDDPAIDVIYNPLPNGLHYEWTMKALAAGKHVLLEKPSSNTVEETQKMFAFANQKGLVLLEAFHYRFHPATQRLKEIIKIIETSLALPRGFIKDNDIRLSYDLGGGAMMDMGSGADPVRVSSASAETSPAFPRVDIGTTAQLAFPPASRSEGDAPIIASLKAHFRLPGWGPFALIPSMPSPSAHVVGTDGEAFLFNYPGPWVYHYISVKTYGKHGKGKAIKRTEKRYGEKGNGAWSTYRYQLEAFVDKVRGRTPQHWFDAEDSVSNMKWIEHIYEERRVCVPGSSPRTV</sequence>
<evidence type="ECO:0000256" key="3">
    <source>
        <dbReference type="ARBA" id="ARBA00038984"/>
    </source>
</evidence>
<comment type="catalytic activity">
    <reaction evidence="5">
        <text>D-xylose + NADP(+) = D-xylono-1,5-lactone + NADPH + H(+)</text>
        <dbReference type="Rhea" id="RHEA:22000"/>
        <dbReference type="ChEBI" id="CHEBI:15378"/>
        <dbReference type="ChEBI" id="CHEBI:15867"/>
        <dbReference type="ChEBI" id="CHEBI:53455"/>
        <dbReference type="ChEBI" id="CHEBI:57783"/>
        <dbReference type="ChEBI" id="CHEBI:58349"/>
        <dbReference type="EC" id="1.1.1.179"/>
    </reaction>
</comment>
<dbReference type="InterPro" id="IPR050984">
    <property type="entry name" value="Gfo/Idh/MocA_domain"/>
</dbReference>
<dbReference type="GO" id="GO:0000166">
    <property type="term" value="F:nucleotide binding"/>
    <property type="evidence" value="ECO:0007669"/>
    <property type="project" value="InterPro"/>
</dbReference>
<accession>W4K0Y8</accession>
<dbReference type="AlphaFoldDB" id="W4K0Y8"/>
<dbReference type="InterPro" id="IPR036291">
    <property type="entry name" value="NAD(P)-bd_dom_sf"/>
</dbReference>
<dbReference type="GeneID" id="20666883"/>
<dbReference type="PANTHER" id="PTHR22604">
    <property type="entry name" value="OXIDOREDUCTASES"/>
    <property type="match status" value="1"/>
</dbReference>
<evidence type="ECO:0000313" key="7">
    <source>
        <dbReference type="EMBL" id="ETW79000.1"/>
    </source>
</evidence>
<dbReference type="EC" id="1.1.1.179" evidence="3"/>
<dbReference type="EMBL" id="KI925461">
    <property type="protein sequence ID" value="ETW79000.1"/>
    <property type="molecule type" value="Genomic_DNA"/>
</dbReference>
<dbReference type="Gene3D" id="3.40.50.720">
    <property type="entry name" value="NAD(P)-binding Rossmann-like Domain"/>
    <property type="match status" value="1"/>
</dbReference>
<evidence type="ECO:0000256" key="1">
    <source>
        <dbReference type="ARBA" id="ARBA00010928"/>
    </source>
</evidence>
<keyword evidence="2" id="KW-0560">Oxidoreductase</keyword>
<gene>
    <name evidence="7" type="ORF">HETIRDRAFT_124728</name>
</gene>
<dbReference type="Proteomes" id="UP000030671">
    <property type="component" value="Unassembled WGS sequence"/>
</dbReference>
<name>W4K0Y8_HETIT</name>
<dbReference type="SUPFAM" id="SSF51735">
    <property type="entry name" value="NAD(P)-binding Rossmann-fold domains"/>
    <property type="match status" value="1"/>
</dbReference>
<evidence type="ECO:0000313" key="8">
    <source>
        <dbReference type="Proteomes" id="UP000030671"/>
    </source>
</evidence>
<evidence type="ECO:0000256" key="4">
    <source>
        <dbReference type="ARBA" id="ARBA00042988"/>
    </source>
</evidence>
<dbReference type="Gene3D" id="3.30.360.10">
    <property type="entry name" value="Dihydrodipicolinate Reductase, domain 2"/>
    <property type="match status" value="1"/>
</dbReference>
<dbReference type="RefSeq" id="XP_009549278.1">
    <property type="nucleotide sequence ID" value="XM_009550983.1"/>
</dbReference>
<dbReference type="InterPro" id="IPR000683">
    <property type="entry name" value="Gfo/Idh/MocA-like_OxRdtase_N"/>
</dbReference>
<dbReference type="KEGG" id="hir:HETIRDRAFT_124728"/>
<keyword evidence="8" id="KW-1185">Reference proteome</keyword>
<dbReference type="OrthoDB" id="64915at2759"/>
<dbReference type="SUPFAM" id="SSF55347">
    <property type="entry name" value="Glyceraldehyde-3-phosphate dehydrogenase-like, C-terminal domain"/>
    <property type="match status" value="1"/>
</dbReference>
<dbReference type="PANTHER" id="PTHR22604:SF105">
    <property type="entry name" value="TRANS-1,2-DIHYDROBENZENE-1,2-DIOL DEHYDROGENASE"/>
    <property type="match status" value="1"/>
</dbReference>
<evidence type="ECO:0000256" key="5">
    <source>
        <dbReference type="ARBA" id="ARBA00049233"/>
    </source>
</evidence>
<dbReference type="Pfam" id="PF01408">
    <property type="entry name" value="GFO_IDH_MocA"/>
    <property type="match status" value="1"/>
</dbReference>
<comment type="similarity">
    <text evidence="1">Belongs to the Gfo/Idh/MocA family.</text>
</comment>
<dbReference type="eggNOG" id="KOG2741">
    <property type="taxonomic scope" value="Eukaryota"/>
</dbReference>
<evidence type="ECO:0000259" key="6">
    <source>
        <dbReference type="Pfam" id="PF01408"/>
    </source>
</evidence>
<reference evidence="7 8" key="1">
    <citation type="journal article" date="2012" name="New Phytol.">
        <title>Insight into trade-off between wood decay and parasitism from the genome of a fungal forest pathogen.</title>
        <authorList>
            <person name="Olson A."/>
            <person name="Aerts A."/>
            <person name="Asiegbu F."/>
            <person name="Belbahri L."/>
            <person name="Bouzid O."/>
            <person name="Broberg A."/>
            <person name="Canback B."/>
            <person name="Coutinho P.M."/>
            <person name="Cullen D."/>
            <person name="Dalman K."/>
            <person name="Deflorio G."/>
            <person name="van Diepen L.T."/>
            <person name="Dunand C."/>
            <person name="Duplessis S."/>
            <person name="Durling M."/>
            <person name="Gonthier P."/>
            <person name="Grimwood J."/>
            <person name="Fossdal C.G."/>
            <person name="Hansson D."/>
            <person name="Henrissat B."/>
            <person name="Hietala A."/>
            <person name="Himmelstrand K."/>
            <person name="Hoffmeister D."/>
            <person name="Hogberg N."/>
            <person name="James T.Y."/>
            <person name="Karlsson M."/>
            <person name="Kohler A."/>
            <person name="Kues U."/>
            <person name="Lee Y.H."/>
            <person name="Lin Y.C."/>
            <person name="Lind M."/>
            <person name="Lindquist E."/>
            <person name="Lombard V."/>
            <person name="Lucas S."/>
            <person name="Lunden K."/>
            <person name="Morin E."/>
            <person name="Murat C."/>
            <person name="Park J."/>
            <person name="Raffaello T."/>
            <person name="Rouze P."/>
            <person name="Salamov A."/>
            <person name="Schmutz J."/>
            <person name="Solheim H."/>
            <person name="Stahlberg J."/>
            <person name="Velez H."/>
            <person name="de Vries R.P."/>
            <person name="Wiebenga A."/>
            <person name="Woodward S."/>
            <person name="Yakovlev I."/>
            <person name="Garbelotto M."/>
            <person name="Martin F."/>
            <person name="Grigoriev I.V."/>
            <person name="Stenlid J."/>
        </authorList>
    </citation>
    <scope>NUCLEOTIDE SEQUENCE [LARGE SCALE GENOMIC DNA]</scope>
    <source>
        <strain evidence="7 8">TC 32-1</strain>
    </source>
</reference>
<evidence type="ECO:0000256" key="2">
    <source>
        <dbReference type="ARBA" id="ARBA00023002"/>
    </source>
</evidence>
<organism evidence="7 8">
    <name type="scientific">Heterobasidion irregulare (strain TC 32-1)</name>
    <dbReference type="NCBI Taxonomy" id="747525"/>
    <lineage>
        <taxon>Eukaryota</taxon>
        <taxon>Fungi</taxon>
        <taxon>Dikarya</taxon>
        <taxon>Basidiomycota</taxon>
        <taxon>Agaricomycotina</taxon>
        <taxon>Agaricomycetes</taxon>
        <taxon>Russulales</taxon>
        <taxon>Bondarzewiaceae</taxon>
        <taxon>Heterobasidion</taxon>
        <taxon>Heterobasidion annosum species complex</taxon>
    </lineage>
</organism>
<dbReference type="GO" id="GO:0047837">
    <property type="term" value="F:D-xylose 1-dehydrogenase (NADP+) activity"/>
    <property type="evidence" value="ECO:0007669"/>
    <property type="project" value="UniProtKB-EC"/>
</dbReference>
<protein>
    <recommendedName>
        <fullName evidence="3">D-xylose 1-dehydrogenase (NADP(+), D-xylono-1,5-lactone-forming)</fullName>
        <ecNumber evidence="3">1.1.1.179</ecNumber>
    </recommendedName>
    <alternativeName>
        <fullName evidence="4">D-xylose-NADP dehydrogenase</fullName>
    </alternativeName>
</protein>
<feature type="domain" description="Gfo/Idh/MocA-like oxidoreductase N-terminal" evidence="6">
    <location>
        <begin position="27"/>
        <end position="144"/>
    </location>
</feature>
<dbReference type="HOGENOM" id="CLU_023194_5_2_1"/>
<proteinExistence type="inferred from homology"/>